<gene>
    <name evidence="1" type="ORF">POM88_021137</name>
</gene>
<reference evidence="1" key="2">
    <citation type="submission" date="2023-05" db="EMBL/GenBank/DDBJ databases">
        <authorList>
            <person name="Schelkunov M.I."/>
        </authorList>
    </citation>
    <scope>NUCLEOTIDE SEQUENCE</scope>
    <source>
        <strain evidence="1">Hsosn_3</strain>
        <tissue evidence="1">Leaf</tissue>
    </source>
</reference>
<evidence type="ECO:0000313" key="1">
    <source>
        <dbReference type="EMBL" id="KAK1383402.1"/>
    </source>
</evidence>
<dbReference type="EMBL" id="JAUIZM010000005">
    <property type="protein sequence ID" value="KAK1383402.1"/>
    <property type="molecule type" value="Genomic_DNA"/>
</dbReference>
<proteinExistence type="predicted"/>
<protein>
    <submittedName>
        <fullName evidence="1">Uncharacterized protein</fullName>
    </submittedName>
</protein>
<dbReference type="Proteomes" id="UP001237642">
    <property type="component" value="Unassembled WGS sequence"/>
</dbReference>
<accession>A0AAD8MSI6</accession>
<name>A0AAD8MSI6_9APIA</name>
<sequence length="196" mass="22078">MTSTHRLYATSREQSPFSCYLRCLNWIFLNKMLRELDDLVSPVPYVHLMSHPTWNSQTSSWTLSVNVEGEGAGNVVGLFKGTSARICSINRYNCELPDLPMILLRQHGSRWAISCLICSPRLGRDNTCWSCTRRLSQMFGSNSETSDEGVSLLISRKLVKLMNGDVHYLREAGKSTFIISVELAGVGYCTTRLCPF</sequence>
<comment type="caution">
    <text evidence="1">The sequence shown here is derived from an EMBL/GenBank/DDBJ whole genome shotgun (WGS) entry which is preliminary data.</text>
</comment>
<keyword evidence="2" id="KW-1185">Reference proteome</keyword>
<evidence type="ECO:0000313" key="2">
    <source>
        <dbReference type="Proteomes" id="UP001237642"/>
    </source>
</evidence>
<dbReference type="AlphaFoldDB" id="A0AAD8MSI6"/>
<organism evidence="1 2">
    <name type="scientific">Heracleum sosnowskyi</name>
    <dbReference type="NCBI Taxonomy" id="360622"/>
    <lineage>
        <taxon>Eukaryota</taxon>
        <taxon>Viridiplantae</taxon>
        <taxon>Streptophyta</taxon>
        <taxon>Embryophyta</taxon>
        <taxon>Tracheophyta</taxon>
        <taxon>Spermatophyta</taxon>
        <taxon>Magnoliopsida</taxon>
        <taxon>eudicotyledons</taxon>
        <taxon>Gunneridae</taxon>
        <taxon>Pentapetalae</taxon>
        <taxon>asterids</taxon>
        <taxon>campanulids</taxon>
        <taxon>Apiales</taxon>
        <taxon>Apiaceae</taxon>
        <taxon>Apioideae</taxon>
        <taxon>apioid superclade</taxon>
        <taxon>Tordylieae</taxon>
        <taxon>Tordyliinae</taxon>
        <taxon>Heracleum</taxon>
    </lineage>
</organism>
<reference evidence="1" key="1">
    <citation type="submission" date="2023-02" db="EMBL/GenBank/DDBJ databases">
        <title>Genome of toxic invasive species Heracleum sosnowskyi carries increased number of genes despite the absence of recent whole-genome duplications.</title>
        <authorList>
            <person name="Schelkunov M."/>
            <person name="Shtratnikova V."/>
            <person name="Makarenko M."/>
            <person name="Klepikova A."/>
            <person name="Omelchenko D."/>
            <person name="Novikova G."/>
            <person name="Obukhova E."/>
            <person name="Bogdanov V."/>
            <person name="Penin A."/>
            <person name="Logacheva M."/>
        </authorList>
    </citation>
    <scope>NUCLEOTIDE SEQUENCE</scope>
    <source>
        <strain evidence="1">Hsosn_3</strain>
        <tissue evidence="1">Leaf</tissue>
    </source>
</reference>